<keyword evidence="5" id="KW-0812">Transmembrane</keyword>
<keyword evidence="3" id="KW-0813">Transport</keyword>
<evidence type="ECO:0000256" key="2">
    <source>
        <dbReference type="ARBA" id="ARBA00011233"/>
    </source>
</evidence>
<evidence type="ECO:0000313" key="14">
    <source>
        <dbReference type="EMBL" id="VVG72509.1"/>
    </source>
</evidence>
<evidence type="ECO:0000256" key="5">
    <source>
        <dbReference type="ARBA" id="ARBA00022692"/>
    </source>
</evidence>
<name>A0A0G4JHK5_9BURK</name>
<dbReference type="EMBL" id="RWHX01000040">
    <property type="protein sequence ID" value="RSK77334.1"/>
    <property type="molecule type" value="Genomic_DNA"/>
</dbReference>
<sequence>MKRFPMGRIPGMTALAAATLLVAGLPVAAQAQSNVTIYGSMDAGVAYVNNQSGSANWIAQQGGTQPDRWGLRGVEDLGGGNRAIFLLENGFSTLTGNTIKAGAMFNRQSWVGLQSDKMGTLTLGHMTTFNFDWLGPMSTAYLGMNWYMFHPGNLDELANTSVVQVDNSVRYVTPDFAGFKGGAMISLGNNPNFANGRKWSVAANYTNGGLKASAVYSNENNRTPNVAVLGGATFQGQPVGTYAASNVENMGAGVSYGFGPWLLHALYTRVKLQSPGFSDTYQSYDGGVNYATSVANTVTFGAATTSMSGKRWTQVSLGDVYAFSKRTQVYVSGVYQHASGNGAITAINTIGASSTANQLVIMSGVHHSF</sequence>
<feature type="chain" id="PRO_5030007047" evidence="11">
    <location>
        <begin position="32"/>
        <end position="369"/>
    </location>
</feature>
<evidence type="ECO:0000256" key="3">
    <source>
        <dbReference type="ARBA" id="ARBA00022448"/>
    </source>
</evidence>
<dbReference type="Proteomes" id="UP000364291">
    <property type="component" value="Unassembled WGS sequence"/>
</dbReference>
<evidence type="ECO:0000256" key="10">
    <source>
        <dbReference type="ARBA" id="ARBA00023237"/>
    </source>
</evidence>
<evidence type="ECO:0000256" key="7">
    <source>
        <dbReference type="ARBA" id="ARBA00023065"/>
    </source>
</evidence>
<dbReference type="GO" id="GO:0009279">
    <property type="term" value="C:cell outer membrane"/>
    <property type="evidence" value="ECO:0007669"/>
    <property type="project" value="UniProtKB-SubCell"/>
</dbReference>
<evidence type="ECO:0000256" key="9">
    <source>
        <dbReference type="ARBA" id="ARBA00023136"/>
    </source>
</evidence>
<dbReference type="Gene3D" id="2.40.160.10">
    <property type="entry name" value="Porin"/>
    <property type="match status" value="1"/>
</dbReference>
<dbReference type="InterPro" id="IPR001702">
    <property type="entry name" value="Porin_Gram-ve"/>
</dbReference>
<dbReference type="EMBL" id="CABPSX010000007">
    <property type="protein sequence ID" value="VVG72509.1"/>
    <property type="molecule type" value="Genomic_DNA"/>
</dbReference>
<dbReference type="AlphaFoldDB" id="A0A0G4JHK5"/>
<evidence type="ECO:0000256" key="6">
    <source>
        <dbReference type="ARBA" id="ARBA00022729"/>
    </source>
</evidence>
<comment type="subcellular location">
    <subcellularLocation>
        <location evidence="1">Cell outer membrane</location>
        <topology evidence="1">Multi-pass membrane protein</topology>
    </subcellularLocation>
</comment>
<dbReference type="SUPFAM" id="SSF56935">
    <property type="entry name" value="Porins"/>
    <property type="match status" value="1"/>
</dbReference>
<evidence type="ECO:0000259" key="12">
    <source>
        <dbReference type="Pfam" id="PF13609"/>
    </source>
</evidence>
<keyword evidence="4" id="KW-1134">Transmembrane beta strand</keyword>
<evidence type="ECO:0000256" key="4">
    <source>
        <dbReference type="ARBA" id="ARBA00022452"/>
    </source>
</evidence>
<keyword evidence="15" id="KW-1185">Reference proteome</keyword>
<dbReference type="PANTHER" id="PTHR34501:SF9">
    <property type="entry name" value="MAJOR OUTER MEMBRANE PROTEIN P.IA"/>
    <property type="match status" value="1"/>
</dbReference>
<feature type="signal peptide" evidence="11">
    <location>
        <begin position="1"/>
        <end position="31"/>
    </location>
</feature>
<keyword evidence="6 11" id="KW-0732">Signal</keyword>
<dbReference type="STRING" id="93218.XM39_14840"/>
<dbReference type="Proteomes" id="UP000270216">
    <property type="component" value="Unassembled WGS sequence"/>
</dbReference>
<dbReference type="InterPro" id="IPR033900">
    <property type="entry name" value="Gram_neg_porin_domain"/>
</dbReference>
<keyword evidence="9" id="KW-0472">Membrane</keyword>
<dbReference type="GO" id="GO:0034220">
    <property type="term" value="P:monoatomic ion transmembrane transport"/>
    <property type="evidence" value="ECO:0007669"/>
    <property type="project" value="InterPro"/>
</dbReference>
<dbReference type="PANTHER" id="PTHR34501">
    <property type="entry name" value="PROTEIN YDDL-RELATED"/>
    <property type="match status" value="1"/>
</dbReference>
<dbReference type="PRINTS" id="PR00184">
    <property type="entry name" value="NEISSPPORIN"/>
</dbReference>
<feature type="domain" description="Porin" evidence="12">
    <location>
        <begin position="17"/>
        <end position="340"/>
    </location>
</feature>
<keyword evidence="8" id="KW-0626">Porin</keyword>
<protein>
    <submittedName>
        <fullName evidence="14">Porin</fullName>
    </submittedName>
</protein>
<accession>A0A0G4JHK5</accession>
<reference evidence="14 16" key="2">
    <citation type="submission" date="2019-08" db="EMBL/GenBank/DDBJ databases">
        <authorList>
            <person name="Peeters C."/>
        </authorList>
    </citation>
    <scope>NUCLEOTIDE SEQUENCE [LARGE SCALE GENOMIC DNA]</scope>
    <source>
        <strain evidence="14 16">LMG 18089</strain>
    </source>
</reference>
<dbReference type="OrthoDB" id="8982743at2"/>
<evidence type="ECO:0000256" key="1">
    <source>
        <dbReference type="ARBA" id="ARBA00004571"/>
    </source>
</evidence>
<comment type="subunit">
    <text evidence="2">Homotrimer.</text>
</comment>
<reference evidence="13 15" key="1">
    <citation type="submission" date="2018-12" db="EMBL/GenBank/DDBJ databases">
        <title>Whole genome sequence of a Pandoraea apista isolate from a patient with cystic fibrosis.</title>
        <authorList>
            <person name="Kenna D.T."/>
            <person name="Turton J.F."/>
        </authorList>
    </citation>
    <scope>NUCLEOTIDE SEQUENCE [LARGE SCALE GENOMIC DNA]</scope>
    <source>
        <strain evidence="13 15">Pa13324</strain>
    </source>
</reference>
<dbReference type="InterPro" id="IPR023614">
    <property type="entry name" value="Porin_dom_sf"/>
</dbReference>
<evidence type="ECO:0000313" key="13">
    <source>
        <dbReference type="EMBL" id="RSK77334.1"/>
    </source>
</evidence>
<evidence type="ECO:0000256" key="8">
    <source>
        <dbReference type="ARBA" id="ARBA00023114"/>
    </source>
</evidence>
<dbReference type="PRINTS" id="PR00182">
    <property type="entry name" value="ECOLNEIPORIN"/>
</dbReference>
<dbReference type="InterPro" id="IPR050298">
    <property type="entry name" value="Gram-neg_bact_OMP"/>
</dbReference>
<keyword evidence="10" id="KW-0998">Cell outer membrane</keyword>
<evidence type="ECO:0000313" key="15">
    <source>
        <dbReference type="Proteomes" id="UP000270216"/>
    </source>
</evidence>
<dbReference type="Pfam" id="PF13609">
    <property type="entry name" value="Porin_4"/>
    <property type="match status" value="1"/>
</dbReference>
<gene>
    <name evidence="13" type="ORF">EJE83_18990</name>
    <name evidence="14" type="ORF">PAP18089_03505</name>
</gene>
<evidence type="ECO:0000313" key="16">
    <source>
        <dbReference type="Proteomes" id="UP000364291"/>
    </source>
</evidence>
<dbReference type="GO" id="GO:0015288">
    <property type="term" value="F:porin activity"/>
    <property type="evidence" value="ECO:0007669"/>
    <property type="project" value="UniProtKB-KW"/>
</dbReference>
<evidence type="ECO:0000256" key="11">
    <source>
        <dbReference type="SAM" id="SignalP"/>
    </source>
</evidence>
<keyword evidence="7" id="KW-0406">Ion transport</keyword>
<dbReference type="GO" id="GO:0046930">
    <property type="term" value="C:pore complex"/>
    <property type="evidence" value="ECO:0007669"/>
    <property type="project" value="UniProtKB-KW"/>
</dbReference>
<organism evidence="14 16">
    <name type="scientific">Pandoraea apista</name>
    <dbReference type="NCBI Taxonomy" id="93218"/>
    <lineage>
        <taxon>Bacteria</taxon>
        <taxon>Pseudomonadati</taxon>
        <taxon>Pseudomonadota</taxon>
        <taxon>Betaproteobacteria</taxon>
        <taxon>Burkholderiales</taxon>
        <taxon>Burkholderiaceae</taxon>
        <taxon>Pandoraea</taxon>
    </lineage>
</organism>
<dbReference type="InterPro" id="IPR002299">
    <property type="entry name" value="Porin_Neis"/>
</dbReference>
<proteinExistence type="predicted"/>
<dbReference type="CDD" id="cd00342">
    <property type="entry name" value="gram_neg_porins"/>
    <property type="match status" value="1"/>
</dbReference>